<dbReference type="Pfam" id="PF16114">
    <property type="entry name" value="Citrate_bind"/>
    <property type="match status" value="1"/>
</dbReference>
<feature type="region of interest" description="Disordered" evidence="20">
    <location>
        <begin position="332"/>
        <end position="355"/>
    </location>
</feature>
<evidence type="ECO:0000256" key="11">
    <source>
        <dbReference type="ARBA" id="ARBA00022840"/>
    </source>
</evidence>
<dbReference type="GO" id="GO:0005524">
    <property type="term" value="F:ATP binding"/>
    <property type="evidence" value="ECO:0007669"/>
    <property type="project" value="UniProtKB-KW"/>
</dbReference>
<dbReference type="SUPFAM" id="SSF48256">
    <property type="entry name" value="Citrate synthase"/>
    <property type="match status" value="1"/>
</dbReference>
<keyword evidence="25" id="KW-1185">Reference proteome</keyword>
<evidence type="ECO:0000313" key="25">
    <source>
        <dbReference type="Proteomes" id="UP000030693"/>
    </source>
</evidence>
<name>A0A058Z4B0_FONAL</name>
<evidence type="ECO:0000256" key="6">
    <source>
        <dbReference type="ARBA" id="ARBA00022516"/>
    </source>
</evidence>
<dbReference type="Pfam" id="PF00285">
    <property type="entry name" value="Citrate_synt"/>
    <property type="match status" value="1"/>
</dbReference>
<comment type="subunit">
    <text evidence="17">Composed of two subunits.</text>
</comment>
<dbReference type="OrthoDB" id="3261737at2759"/>
<evidence type="ECO:0000256" key="7">
    <source>
        <dbReference type="ARBA" id="ARBA00022553"/>
    </source>
</evidence>
<keyword evidence="12" id="KW-0460">Magnesium</keyword>
<dbReference type="eggNOG" id="KOG1254">
    <property type="taxonomic scope" value="Eukaryota"/>
</dbReference>
<evidence type="ECO:0000256" key="4">
    <source>
        <dbReference type="ARBA" id="ARBA00012639"/>
    </source>
</evidence>
<evidence type="ECO:0000256" key="15">
    <source>
        <dbReference type="ARBA" id="ARBA00054002"/>
    </source>
</evidence>
<dbReference type="PROSITE" id="PS01216">
    <property type="entry name" value="SUCCINYL_COA_LIG_1"/>
    <property type="match status" value="1"/>
</dbReference>
<evidence type="ECO:0000256" key="12">
    <source>
        <dbReference type="ARBA" id="ARBA00022842"/>
    </source>
</evidence>
<dbReference type="InterPro" id="IPR036969">
    <property type="entry name" value="Citrate_synthase_sf"/>
</dbReference>
<comment type="similarity">
    <text evidence="3">In the N-terminal section; belongs to the succinate/malate CoA ligase beta subunit family.</text>
</comment>
<keyword evidence="8" id="KW-0808">Transferase</keyword>
<feature type="compositionally biased region" description="Polar residues" evidence="20">
    <location>
        <begin position="626"/>
        <end position="636"/>
    </location>
</feature>
<evidence type="ECO:0000256" key="19">
    <source>
        <dbReference type="ARBA" id="ARBA00083544"/>
    </source>
</evidence>
<evidence type="ECO:0000256" key="5">
    <source>
        <dbReference type="ARBA" id="ARBA00022490"/>
    </source>
</evidence>
<sequence>MSSKAIREHDGKLLLAQHLTGTGYNLAPVRVAQVLATPSPVAGEEDTVVLPSPLDHPWLQGDTRLVVKPDELIKRRGKLGLLLLNADWDAASAWATDRIRREVHLPTTGHDGDEDDDCAPPAEDAKTIPARLHHLLVEPFIPHDSKTEEHYVCIRSVRHGDEILFSARGGIDVGDVDATASRLLVRAPIDSFDGRNPTTAWRGSASSAAGAGDSSASAADLGWDDDNEWYHPTESDWHGDSALTTEHLLKHLLSPEQCPDLQDDRRAALAAFIVDLHRVYTRLHFTYLEINPLVFCQGKVYILDLAAKLDTTAEFECARLWELSSAVVPASDELGSGTRAAPNAAAPGAPEQAQRLRRRMPDFPAPLGRPMSDAERYIAELDAKTGASLKLTVLQPRGRVWTLVAGGGASVVYADAVTAALGAEVAGRELANYGEYSGAPTESQTFEYTRTVLRLMTTIHPEDEAKTDLPPRVLLIGGGIANFTNVAATFRGIARALRDAAPALKRVNARIWVRRGGPNYQEGLRHMRQLGSEIGIKIRVYGPDSFITQIVKYSLVDAGFIDGRAAPACTAGDDDIPLSPSMAALTRNDSKVGNEFSDEDEIETTVTSAARAAAVKSASKYGRPSASDNAPSSVDPSPSIPLPRDAAVSSTDNDSEEDSRAGSPVSLASVSRALLDRKTRAFIYGMQPRAVQGMLDFDYMCKRKTASVAGIIYPFAGGRHVQKFYWGTREIMVPVYTDIADAAARHPEADTVVNFASCRSAYEATCDLMAHIPGLRSIAIIAEGVPERHTKSLIRRSRALGVTLIGPATVGGVQPGAFKIGNTGGMVDNLIDAKLYRPGSVGYVSKSGGMSNELNRLLSRHTDGVYSGVAVGGDRYPATTFLDHILRLEDDPACKMLVLLGEVGGREEIAVAKAIASGRVTKPMVAWCIGTCADALAASAGGAEVQFGHAGAMAGGREETALAKNQILRNAGCHVPNSFEEFPDMLETVFNQLVAEGVIPPKETPEPEAPRMPIDYHWAQELGLIRKPANFVTTIVDDRGQELLYSGMTISDVFRNDIGIGGVLGLLWFRRRLPEYAGRFIEMVLMLTADHGPAVAGAHNTIVTTRAGKDLISALVSGLLTIGDRFGGALDGAAAQFSAAYDQALHPHEFVDSMRRKKQLIHGIGHRIKSRTNPDQRVQIVCDYARQHFPSTRVMDYALEVEKVTTAKKDNLILNVDGAIAVCFVDLLRYSGLFTAEEAEEYIQLGILNGLFVLGRSVGFIGHFIDQRRLRQGLYRHPWDDIAYLRPEEAEGMGFSDM</sequence>
<feature type="domain" description="CoA-binding" evidence="22">
    <location>
        <begin position="676"/>
        <end position="784"/>
    </location>
</feature>
<dbReference type="Pfam" id="PF02629">
    <property type="entry name" value="CoA_binding"/>
    <property type="match status" value="1"/>
</dbReference>
<evidence type="ECO:0000259" key="23">
    <source>
        <dbReference type="Pfam" id="PF16114"/>
    </source>
</evidence>
<dbReference type="Gene3D" id="3.40.50.720">
    <property type="entry name" value="NAD(P)-binding Rossmann-like Domain"/>
    <property type="match status" value="1"/>
</dbReference>
<dbReference type="SUPFAM" id="SSF56059">
    <property type="entry name" value="Glutathione synthetase ATP-binding domain-like"/>
    <property type="match status" value="2"/>
</dbReference>
<evidence type="ECO:0000256" key="9">
    <source>
        <dbReference type="ARBA" id="ARBA00022723"/>
    </source>
</evidence>
<dbReference type="PROSITE" id="PS01217">
    <property type="entry name" value="SUCCINYL_COA_LIG_3"/>
    <property type="match status" value="1"/>
</dbReference>
<dbReference type="SUPFAM" id="SSF52210">
    <property type="entry name" value="Succinyl-CoA synthetase domains"/>
    <property type="match status" value="1"/>
</dbReference>
<dbReference type="OMA" id="MDYAWAK"/>
<dbReference type="Gene3D" id="3.30.470.110">
    <property type="match status" value="2"/>
</dbReference>
<feature type="domain" description="ATP-citrate synthase citrate-binding" evidence="23">
    <location>
        <begin position="369"/>
        <end position="555"/>
    </location>
</feature>
<evidence type="ECO:0000256" key="8">
    <source>
        <dbReference type="ARBA" id="ARBA00022679"/>
    </source>
</evidence>
<feature type="compositionally biased region" description="Low complexity" evidence="20">
    <location>
        <begin position="340"/>
        <end position="353"/>
    </location>
</feature>
<dbReference type="Gene3D" id="1.10.230.10">
    <property type="entry name" value="Cytochrome P450-Terp, domain 2"/>
    <property type="match status" value="1"/>
</dbReference>
<dbReference type="Proteomes" id="UP000030693">
    <property type="component" value="Unassembled WGS sequence"/>
</dbReference>
<feature type="region of interest" description="Disordered" evidence="20">
    <location>
        <begin position="618"/>
        <end position="666"/>
    </location>
</feature>
<evidence type="ECO:0000256" key="2">
    <source>
        <dbReference type="ARBA" id="ARBA00005899"/>
    </source>
</evidence>
<dbReference type="EMBL" id="KB932207">
    <property type="protein sequence ID" value="KCV69119.1"/>
    <property type="molecule type" value="Genomic_DNA"/>
</dbReference>
<comment type="catalytic activity">
    <reaction evidence="14">
        <text>oxaloacetate + acetyl-CoA + ADP + phosphate = citrate + ATP + CoA</text>
        <dbReference type="Rhea" id="RHEA:21160"/>
        <dbReference type="ChEBI" id="CHEBI:16452"/>
        <dbReference type="ChEBI" id="CHEBI:16947"/>
        <dbReference type="ChEBI" id="CHEBI:30616"/>
        <dbReference type="ChEBI" id="CHEBI:43474"/>
        <dbReference type="ChEBI" id="CHEBI:57287"/>
        <dbReference type="ChEBI" id="CHEBI:57288"/>
        <dbReference type="ChEBI" id="CHEBI:456216"/>
        <dbReference type="EC" id="2.3.3.8"/>
    </reaction>
</comment>
<evidence type="ECO:0000256" key="17">
    <source>
        <dbReference type="ARBA" id="ARBA00062455"/>
    </source>
</evidence>
<dbReference type="GO" id="GO:0005829">
    <property type="term" value="C:cytosol"/>
    <property type="evidence" value="ECO:0007669"/>
    <property type="project" value="TreeGrafter"/>
</dbReference>
<dbReference type="Gene3D" id="3.40.50.261">
    <property type="entry name" value="Succinyl-CoA synthetase domains"/>
    <property type="match status" value="2"/>
</dbReference>
<keyword evidence="6" id="KW-0444">Lipid biosynthesis</keyword>
<keyword evidence="11" id="KW-0067">ATP-binding</keyword>
<dbReference type="GO" id="GO:0006633">
    <property type="term" value="P:fatty acid biosynthetic process"/>
    <property type="evidence" value="ECO:0007669"/>
    <property type="project" value="TreeGrafter"/>
</dbReference>
<keyword evidence="5" id="KW-0963">Cytoplasm</keyword>
<comment type="subcellular location">
    <subcellularLocation>
        <location evidence="1">Cytoplasm</location>
    </subcellularLocation>
</comment>
<dbReference type="CDD" id="cd06100">
    <property type="entry name" value="CCL_ACL-C"/>
    <property type="match status" value="1"/>
</dbReference>
<keyword evidence="7" id="KW-0597">Phosphoprotein</keyword>
<comment type="similarity">
    <text evidence="2">In the C-terminal section; belongs to the succinate/malate CoA ligase alpha subunit family.</text>
</comment>
<dbReference type="FunFam" id="3.40.50.720:FF:000024">
    <property type="entry name" value="Probable ATP-citrate synthase"/>
    <property type="match status" value="1"/>
</dbReference>
<dbReference type="InterPro" id="IPR003781">
    <property type="entry name" value="CoA-bd"/>
</dbReference>
<dbReference type="FunFam" id="3.40.50.261:FF:000003">
    <property type="entry name" value="ATP-citrate synthase subunit"/>
    <property type="match status" value="1"/>
</dbReference>
<dbReference type="FunFam" id="3.40.50.261:FF:000008">
    <property type="entry name" value="ATP-citrate synthase alpha chain protein"/>
    <property type="match status" value="1"/>
</dbReference>
<dbReference type="InterPro" id="IPR033847">
    <property type="entry name" value="Citrt_syn/SCS-alpha_CS"/>
</dbReference>
<evidence type="ECO:0000256" key="16">
    <source>
        <dbReference type="ARBA" id="ARBA00060724"/>
    </source>
</evidence>
<evidence type="ECO:0000259" key="22">
    <source>
        <dbReference type="Pfam" id="PF02629"/>
    </source>
</evidence>
<dbReference type="EC" id="2.3.3.8" evidence="4"/>
<comment type="function">
    <text evidence="15">Catalyzes the formation of cytosolic acetyl-CoA, which is mainly used for the biosynthesis of fatty acids and sterols.</text>
</comment>
<evidence type="ECO:0000256" key="14">
    <source>
        <dbReference type="ARBA" id="ARBA00047593"/>
    </source>
</evidence>
<dbReference type="PANTHER" id="PTHR23118">
    <property type="entry name" value="ATP-CITRATE SYNTHASE"/>
    <property type="match status" value="1"/>
</dbReference>
<feature type="domain" description="ATP-citrate synthase/succinyl-CoA ligase C-terminal" evidence="21">
    <location>
        <begin position="844"/>
        <end position="967"/>
    </location>
</feature>
<organism evidence="24">
    <name type="scientific">Fonticula alba</name>
    <name type="common">Slime mold</name>
    <dbReference type="NCBI Taxonomy" id="691883"/>
    <lineage>
        <taxon>Eukaryota</taxon>
        <taxon>Rotosphaerida</taxon>
        <taxon>Fonticulaceae</taxon>
        <taxon>Fonticula</taxon>
    </lineage>
</organism>
<dbReference type="InterPro" id="IPR002020">
    <property type="entry name" value="Citrate_synthase"/>
</dbReference>
<evidence type="ECO:0000256" key="18">
    <source>
        <dbReference type="ARBA" id="ARBA00076189"/>
    </source>
</evidence>
<proteinExistence type="inferred from homology"/>
<keyword evidence="13" id="KW-0443">Lipid metabolism</keyword>
<dbReference type="GO" id="GO:0046872">
    <property type="term" value="F:metal ion binding"/>
    <property type="evidence" value="ECO:0007669"/>
    <property type="project" value="UniProtKB-KW"/>
</dbReference>
<dbReference type="InterPro" id="IPR016102">
    <property type="entry name" value="Succinyl-CoA_synth-like"/>
</dbReference>
<evidence type="ECO:0000313" key="24">
    <source>
        <dbReference type="EMBL" id="KCV69119.1"/>
    </source>
</evidence>
<evidence type="ECO:0000256" key="20">
    <source>
        <dbReference type="SAM" id="MobiDB-lite"/>
    </source>
</evidence>
<reference evidence="24" key="1">
    <citation type="submission" date="2013-04" db="EMBL/GenBank/DDBJ databases">
        <title>The Genome Sequence of Fonticula alba ATCC 38817.</title>
        <authorList>
            <consortium name="The Broad Institute Genomics Platform"/>
            <person name="Russ C."/>
            <person name="Cuomo C."/>
            <person name="Burger G."/>
            <person name="Gray M.W."/>
            <person name="Holland P.W.H."/>
            <person name="King N."/>
            <person name="Lang F.B.F."/>
            <person name="Roger A.J."/>
            <person name="Ruiz-Trillo I."/>
            <person name="Brown M."/>
            <person name="Walker B."/>
            <person name="Young S."/>
            <person name="Zeng Q."/>
            <person name="Gargeya S."/>
            <person name="Fitzgerald M."/>
            <person name="Haas B."/>
            <person name="Abouelleil A."/>
            <person name="Allen A.W."/>
            <person name="Alvarado L."/>
            <person name="Arachchi H.M."/>
            <person name="Berlin A.M."/>
            <person name="Chapman S.B."/>
            <person name="Gainer-Dewar J."/>
            <person name="Goldberg J."/>
            <person name="Griggs A."/>
            <person name="Gujja S."/>
            <person name="Hansen M."/>
            <person name="Howarth C."/>
            <person name="Imamovic A."/>
            <person name="Ireland A."/>
            <person name="Larimer J."/>
            <person name="McCowan C."/>
            <person name="Murphy C."/>
            <person name="Pearson M."/>
            <person name="Poon T.W."/>
            <person name="Priest M."/>
            <person name="Roberts A."/>
            <person name="Saif S."/>
            <person name="Shea T."/>
            <person name="Sisk P."/>
            <person name="Sykes S."/>
            <person name="Wortman J."/>
            <person name="Nusbaum C."/>
            <person name="Birren B."/>
        </authorList>
    </citation>
    <scope>NUCLEOTIDE SEQUENCE [LARGE SCALE GENOMIC DNA]</scope>
    <source>
        <strain evidence="24">ATCC 38817</strain>
    </source>
</reference>
<gene>
    <name evidence="24" type="ORF">H696_04535</name>
</gene>
<dbReference type="PANTHER" id="PTHR23118:SF42">
    <property type="entry name" value="ATP-CITRATE SYNTHASE"/>
    <property type="match status" value="1"/>
</dbReference>
<dbReference type="InterPro" id="IPR017866">
    <property type="entry name" value="Succ-CoA_synthase_bsu_CS"/>
</dbReference>
<dbReference type="InterPro" id="IPR032263">
    <property type="entry name" value="Citrate-bd"/>
</dbReference>
<dbReference type="GO" id="GO:0006085">
    <property type="term" value="P:acetyl-CoA biosynthetic process"/>
    <property type="evidence" value="ECO:0007669"/>
    <property type="project" value="TreeGrafter"/>
</dbReference>
<evidence type="ECO:0000259" key="21">
    <source>
        <dbReference type="Pfam" id="PF00549"/>
    </source>
</evidence>
<dbReference type="Pfam" id="PF00549">
    <property type="entry name" value="Ligase_CoA"/>
    <property type="match status" value="1"/>
</dbReference>
<dbReference type="FunFam" id="1.10.230.10:FF:000005">
    <property type="entry name" value="ATP-citrate synthase subunit 1"/>
    <property type="match status" value="1"/>
</dbReference>
<accession>A0A058Z4B0</accession>
<keyword evidence="10" id="KW-0547">Nucleotide-binding</keyword>
<evidence type="ECO:0000256" key="1">
    <source>
        <dbReference type="ARBA" id="ARBA00004496"/>
    </source>
</evidence>
<evidence type="ECO:0000256" key="10">
    <source>
        <dbReference type="ARBA" id="ARBA00022741"/>
    </source>
</evidence>
<dbReference type="InterPro" id="IPR016143">
    <property type="entry name" value="Citrate_synth-like_sm_a-sub"/>
</dbReference>
<feature type="compositionally biased region" description="Low complexity" evidence="20">
    <location>
        <begin position="203"/>
        <end position="218"/>
    </location>
</feature>
<evidence type="ECO:0000256" key="3">
    <source>
        <dbReference type="ARBA" id="ARBA00010719"/>
    </source>
</evidence>
<dbReference type="InterPro" id="IPR005811">
    <property type="entry name" value="SUCC_ACL_C"/>
</dbReference>
<dbReference type="RefSeq" id="XP_009496690.1">
    <property type="nucleotide sequence ID" value="XM_009498415.1"/>
</dbReference>
<dbReference type="InterPro" id="IPR036291">
    <property type="entry name" value="NAD(P)-bd_dom_sf"/>
</dbReference>
<dbReference type="STRING" id="691883.A0A058Z4B0"/>
<keyword evidence="9" id="KW-0479">Metal-binding</keyword>
<protein>
    <recommendedName>
        <fullName evidence="4">ATP citrate synthase</fullName>
        <ecNumber evidence="4">2.3.3.8</ecNumber>
    </recommendedName>
    <alternativeName>
        <fullName evidence="18">ATP-citrate (pro-S-)-lyase 1</fullName>
    </alternativeName>
    <alternativeName>
        <fullName evidence="19">Citrate cleavage enzyme subunit 1</fullName>
    </alternativeName>
</protein>
<comment type="similarity">
    <text evidence="16">Belongs to the succinate/malate CoA ligase alpha subunit family.</text>
</comment>
<feature type="region of interest" description="Disordered" evidence="20">
    <location>
        <begin position="196"/>
        <end position="218"/>
    </location>
</feature>
<dbReference type="GO" id="GO:0003878">
    <property type="term" value="F:ATP citrate synthase activity"/>
    <property type="evidence" value="ECO:0007669"/>
    <property type="project" value="UniProtKB-EC"/>
</dbReference>
<dbReference type="SUPFAM" id="SSF51735">
    <property type="entry name" value="NAD(P)-binding Rossmann-fold domains"/>
    <property type="match status" value="1"/>
</dbReference>
<evidence type="ECO:0000256" key="13">
    <source>
        <dbReference type="ARBA" id="ARBA00023098"/>
    </source>
</evidence>
<dbReference type="GeneID" id="20529260"/>